<dbReference type="AlphaFoldDB" id="S2KQ92"/>
<dbReference type="Gene3D" id="3.40.50.300">
    <property type="entry name" value="P-loop containing nucleotide triphosphate hydrolases"/>
    <property type="match status" value="1"/>
</dbReference>
<dbReference type="EMBL" id="ASTJ01000011">
    <property type="protein sequence ID" value="EPC04242.1"/>
    <property type="molecule type" value="Genomic_DNA"/>
</dbReference>
<dbReference type="Proteomes" id="UP000014463">
    <property type="component" value="Unassembled WGS sequence"/>
</dbReference>
<proteinExistence type="predicted"/>
<gene>
    <name evidence="1" type="ORF">L861_02695</name>
</gene>
<evidence type="ECO:0000313" key="2">
    <source>
        <dbReference type="Proteomes" id="UP000014463"/>
    </source>
</evidence>
<accession>S2KQ92</accession>
<dbReference type="STRING" id="1121939.L861_02695"/>
<organism evidence="1 2">
    <name type="scientific">Litchfieldella anticariensis (strain DSM 16096 / CECT 5854 / CIP 108499 / LMG 22089 / FP35)</name>
    <name type="common">Halomonas anticariensis</name>
    <dbReference type="NCBI Taxonomy" id="1121939"/>
    <lineage>
        <taxon>Bacteria</taxon>
        <taxon>Pseudomonadati</taxon>
        <taxon>Pseudomonadota</taxon>
        <taxon>Gammaproteobacteria</taxon>
        <taxon>Oceanospirillales</taxon>
        <taxon>Halomonadaceae</taxon>
        <taxon>Litchfieldella</taxon>
    </lineage>
</organism>
<protein>
    <recommendedName>
        <fullName evidence="3">HPr kinase</fullName>
    </recommendedName>
</protein>
<dbReference type="SUPFAM" id="SSF53795">
    <property type="entry name" value="PEP carboxykinase-like"/>
    <property type="match status" value="1"/>
</dbReference>
<keyword evidence="2" id="KW-1185">Reference proteome</keyword>
<sequence length="332" mass="35836">MTVAPPETKAELLFFCVPVTHGCHLPADDCFYLSPDKNSRGESLVQLYATPSGYIMRFPHVADFLLSPGEIVCQLCDPKFDYMVEICLLGHVLSYYLELSGVAAIHAGAVAVDERAVLFAADRTGGKSTLVASMVKAGFPLLADDIAALEERSGMVACRHGFPQLKLTSEQALRFAGHADGFPLVHPAFDKLSVPAQQVGKVAVAALPVARVYLLERHAFDTRVDHDVEVQIESVAAGEVLIQLVRYAFLAEVLEGHGGHGCFFRGDGNDHSAETGGLRASRFHRLARITRGVAVKRLRYPSGYDLLPQVHAAVLADLNLPSHVIAAAAMAR</sequence>
<dbReference type="InterPro" id="IPR027417">
    <property type="entry name" value="P-loop_NTPase"/>
</dbReference>
<evidence type="ECO:0008006" key="3">
    <source>
        <dbReference type="Google" id="ProtNLM"/>
    </source>
</evidence>
<evidence type="ECO:0000313" key="1">
    <source>
        <dbReference type="EMBL" id="EPC04242.1"/>
    </source>
</evidence>
<dbReference type="PATRIC" id="fig|1121939.11.peg.496"/>
<name>S2KQ92_LITA3</name>
<comment type="caution">
    <text evidence="1">The sequence shown here is derived from an EMBL/GenBank/DDBJ whole genome shotgun (WGS) entry which is preliminary data.</text>
</comment>
<reference evidence="1 2" key="1">
    <citation type="journal article" date="2013" name="Genome Announc.">
        <title>Draft genome sequence of the moderately halophilic gammaproteobacterium Halomonas anticariensis FP35.</title>
        <authorList>
            <person name="Tahrioui A."/>
            <person name="Quesada E."/>
            <person name="Llamas I."/>
        </authorList>
    </citation>
    <scope>NUCLEOTIDE SEQUENCE [LARGE SCALE GENOMIC DNA]</scope>
    <source>
        <strain evidence="2">DSM 16096 / CECT 5854 / LMG 22089 / FP35</strain>
    </source>
</reference>
<dbReference type="eggNOG" id="COG1493">
    <property type="taxonomic scope" value="Bacteria"/>
</dbReference>